<proteinExistence type="predicted"/>
<name>A0A8X6G7I4_TRICU</name>
<dbReference type="Proteomes" id="UP000887116">
    <property type="component" value="Unassembled WGS sequence"/>
</dbReference>
<dbReference type="AlphaFoldDB" id="A0A8X6G7I4"/>
<keyword evidence="2" id="KW-1185">Reference proteome</keyword>
<evidence type="ECO:0000313" key="1">
    <source>
        <dbReference type="EMBL" id="GFQ97512.1"/>
    </source>
</evidence>
<comment type="caution">
    <text evidence="1">The sequence shown here is derived from an EMBL/GenBank/DDBJ whole genome shotgun (WGS) entry which is preliminary data.</text>
</comment>
<reference evidence="1" key="1">
    <citation type="submission" date="2020-07" db="EMBL/GenBank/DDBJ databases">
        <title>Multicomponent nature underlies the extraordinary mechanical properties of spider dragline silk.</title>
        <authorList>
            <person name="Kono N."/>
            <person name="Nakamura H."/>
            <person name="Mori M."/>
            <person name="Yoshida Y."/>
            <person name="Ohtoshi R."/>
            <person name="Malay A.D."/>
            <person name="Moran D.A.P."/>
            <person name="Tomita M."/>
            <person name="Numata K."/>
            <person name="Arakawa K."/>
        </authorList>
    </citation>
    <scope>NUCLEOTIDE SEQUENCE</scope>
</reference>
<evidence type="ECO:0000313" key="2">
    <source>
        <dbReference type="Proteomes" id="UP000887116"/>
    </source>
</evidence>
<sequence length="108" mass="11976">MGKLENVPAFYPQIPCPIAGTKIKPPFLPGILPGRHVNASKEDPCQYIAGNFRPCKRAFSSKYEFGRGGQLNQLSNEFQSNAPVTKTLSTSIAFTVVHLNNKQKKNRE</sequence>
<accession>A0A8X6G7I4</accession>
<organism evidence="1 2">
    <name type="scientific">Trichonephila clavata</name>
    <name type="common">Joro spider</name>
    <name type="synonym">Nephila clavata</name>
    <dbReference type="NCBI Taxonomy" id="2740835"/>
    <lineage>
        <taxon>Eukaryota</taxon>
        <taxon>Metazoa</taxon>
        <taxon>Ecdysozoa</taxon>
        <taxon>Arthropoda</taxon>
        <taxon>Chelicerata</taxon>
        <taxon>Arachnida</taxon>
        <taxon>Araneae</taxon>
        <taxon>Araneomorphae</taxon>
        <taxon>Entelegynae</taxon>
        <taxon>Araneoidea</taxon>
        <taxon>Nephilidae</taxon>
        <taxon>Trichonephila</taxon>
    </lineage>
</organism>
<dbReference type="EMBL" id="BMAO01024752">
    <property type="protein sequence ID" value="GFQ97512.1"/>
    <property type="molecule type" value="Genomic_DNA"/>
</dbReference>
<protein>
    <submittedName>
        <fullName evidence="1">Uncharacterized protein</fullName>
    </submittedName>
</protein>
<gene>
    <name evidence="1" type="ORF">TNCT_350761</name>
</gene>